<proteinExistence type="predicted"/>
<accession>A0A934K284</accession>
<name>A0A2W5ZK64_9BACT</name>
<accession>A0A2W5ZK64</accession>
<reference evidence="2 3" key="1">
    <citation type="journal article" date="2017" name="Nature">
        <title>Atmospheric trace gases support primary production in Antarctic desert surface soil.</title>
        <authorList>
            <person name="Ji M."/>
            <person name="Greening C."/>
            <person name="Vanwonterghem I."/>
            <person name="Carere C.R."/>
            <person name="Bay S.K."/>
            <person name="Steen J.A."/>
            <person name="Montgomery K."/>
            <person name="Lines T."/>
            <person name="Beardall J."/>
            <person name="van Dorst J."/>
            <person name="Snape I."/>
            <person name="Stott M.B."/>
            <person name="Hugenholtz P."/>
            <person name="Ferrari B.C."/>
        </authorList>
    </citation>
    <scope>NUCLEOTIDE SEQUENCE [LARGE SCALE GENOMIC DNA]</scope>
    <source>
        <strain evidence="2">RRmetagenome_bin12</strain>
    </source>
</reference>
<dbReference type="RefSeq" id="WP_337311423.1">
    <property type="nucleotide sequence ID" value="NZ_JAEKNS010000083.1"/>
</dbReference>
<reference evidence="2" key="2">
    <citation type="submission" date="2018-05" db="EMBL/GenBank/DDBJ databases">
        <authorList>
            <person name="Ferrari B."/>
        </authorList>
    </citation>
    <scope>NUCLEOTIDE SEQUENCE</scope>
    <source>
        <strain evidence="2">RRmetagenome_bin12</strain>
    </source>
</reference>
<evidence type="ECO:0000313" key="2">
    <source>
        <dbReference type="EMBL" id="PZR84297.1"/>
    </source>
</evidence>
<evidence type="ECO:0000313" key="1">
    <source>
        <dbReference type="EMBL" id="MBJ7594856.1"/>
    </source>
</evidence>
<evidence type="ECO:0000313" key="4">
    <source>
        <dbReference type="Proteomes" id="UP000606991"/>
    </source>
</evidence>
<evidence type="ECO:0000313" key="3">
    <source>
        <dbReference type="Proteomes" id="UP000248724"/>
    </source>
</evidence>
<dbReference type="Proteomes" id="UP000606991">
    <property type="component" value="Unassembled WGS sequence"/>
</dbReference>
<gene>
    <name evidence="2" type="ORF">DLM65_00165</name>
    <name evidence="1" type="ORF">JF886_08340</name>
</gene>
<reference evidence="1 4" key="3">
    <citation type="submission" date="2020-10" db="EMBL/GenBank/DDBJ databases">
        <title>Ca. Dormibacterota MAGs.</title>
        <authorList>
            <person name="Montgomery K."/>
        </authorList>
    </citation>
    <scope>NUCLEOTIDE SEQUENCE [LARGE SCALE GENOMIC DNA]</scope>
    <source>
        <strain evidence="1">SC8812_S17_18</strain>
    </source>
</reference>
<dbReference type="Proteomes" id="UP000248724">
    <property type="component" value="Unassembled WGS sequence"/>
</dbReference>
<dbReference type="EMBL" id="JAEKNS010000083">
    <property type="protein sequence ID" value="MBJ7594856.1"/>
    <property type="molecule type" value="Genomic_DNA"/>
</dbReference>
<dbReference type="AlphaFoldDB" id="A0A2W5ZK64"/>
<organism evidence="2 3">
    <name type="scientific">Candidatus Aeolococcus gillhamiae</name>
    <dbReference type="NCBI Taxonomy" id="3127015"/>
    <lineage>
        <taxon>Bacteria</taxon>
        <taxon>Bacillati</taxon>
        <taxon>Candidatus Dormiibacterota</taxon>
        <taxon>Candidatus Dormibacteria</taxon>
        <taxon>Candidatus Aeolococcales</taxon>
        <taxon>Candidatus Aeolococcaceae</taxon>
        <taxon>Candidatus Aeolococcus</taxon>
    </lineage>
</organism>
<comment type="caution">
    <text evidence="2">The sequence shown here is derived from an EMBL/GenBank/DDBJ whole genome shotgun (WGS) entry which is preliminary data.</text>
</comment>
<dbReference type="EMBL" id="QHBU01000005">
    <property type="protein sequence ID" value="PZR84297.1"/>
    <property type="molecule type" value="Genomic_DNA"/>
</dbReference>
<protein>
    <submittedName>
        <fullName evidence="2">Uncharacterized protein</fullName>
    </submittedName>
</protein>
<sequence length="215" mass="23816">MPAKRASNWRFVVAAPPREVFAVMEQMIGTPPYRFEVVGEDTGRIVEYQRNSLVGHWRRVDGTAKFMGRRRRPARNQRWVTCTAKVDDAGTVIQLEASKGRGAVPRALQLIGVLSRGVDDPRTIYRVRFIPPGPVTLVSSWAGMPYTLYSAPHRGASRGAEIFTATRMEAVPGGTPEFVKVRLSDSTEGYVERDQIVAAPETATRQAGVEAARYV</sequence>